<proteinExistence type="predicted"/>
<organism evidence="2 3">
    <name type="scientific">Prunus dulcis</name>
    <name type="common">Almond</name>
    <name type="synonym">Amygdalus dulcis</name>
    <dbReference type="NCBI Taxonomy" id="3755"/>
    <lineage>
        <taxon>Eukaryota</taxon>
        <taxon>Viridiplantae</taxon>
        <taxon>Streptophyta</taxon>
        <taxon>Embryophyta</taxon>
        <taxon>Tracheophyta</taxon>
        <taxon>Spermatophyta</taxon>
        <taxon>Magnoliopsida</taxon>
        <taxon>eudicotyledons</taxon>
        <taxon>Gunneridae</taxon>
        <taxon>Pentapetalae</taxon>
        <taxon>rosids</taxon>
        <taxon>fabids</taxon>
        <taxon>Rosales</taxon>
        <taxon>Rosaceae</taxon>
        <taxon>Amygdaloideae</taxon>
        <taxon>Amygdaleae</taxon>
        <taxon>Prunus</taxon>
    </lineage>
</organism>
<dbReference type="PANTHER" id="PTHR36766:SF70">
    <property type="entry name" value="DISEASE RESISTANCE PROTEIN RGA4"/>
    <property type="match status" value="1"/>
</dbReference>
<name>A0AAD4VIA5_PRUDU</name>
<dbReference type="AlphaFoldDB" id="A0AAD4VIA5"/>
<evidence type="ECO:0000313" key="2">
    <source>
        <dbReference type="EMBL" id="KAI5325473.1"/>
    </source>
</evidence>
<evidence type="ECO:0000256" key="1">
    <source>
        <dbReference type="ARBA" id="ARBA00022821"/>
    </source>
</evidence>
<reference evidence="2 3" key="1">
    <citation type="journal article" date="2022" name="G3 (Bethesda)">
        <title>Whole-genome sequence and methylome profiling of the almond [Prunus dulcis (Mill.) D.A. Webb] cultivar 'Nonpareil'.</title>
        <authorList>
            <person name="D'Amico-Willman K.M."/>
            <person name="Ouma W.Z."/>
            <person name="Meulia T."/>
            <person name="Sideli G.M."/>
            <person name="Gradziel T.M."/>
            <person name="Fresnedo-Ramirez J."/>
        </authorList>
    </citation>
    <scope>NUCLEOTIDE SEQUENCE [LARGE SCALE GENOMIC DNA]</scope>
    <source>
        <strain evidence="2">Clone GOH B32 T37-40</strain>
    </source>
</reference>
<comment type="caution">
    <text evidence="2">The sequence shown here is derived from an EMBL/GenBank/DDBJ whole genome shotgun (WGS) entry which is preliminary data.</text>
</comment>
<dbReference type="InterPro" id="IPR032675">
    <property type="entry name" value="LRR_dom_sf"/>
</dbReference>
<dbReference type="PANTHER" id="PTHR36766">
    <property type="entry name" value="PLANT BROAD-SPECTRUM MILDEW RESISTANCE PROTEIN RPW8"/>
    <property type="match status" value="1"/>
</dbReference>
<dbReference type="EMBL" id="JAJFAZ020000006">
    <property type="protein sequence ID" value="KAI5325473.1"/>
    <property type="molecule type" value="Genomic_DNA"/>
</dbReference>
<gene>
    <name evidence="2" type="ORF">L3X38_034547</name>
</gene>
<protein>
    <submittedName>
        <fullName evidence="2">Uncharacterized protein</fullName>
    </submittedName>
</protein>
<dbReference type="Gene3D" id="3.80.10.10">
    <property type="entry name" value="Ribonuclease Inhibitor"/>
    <property type="match status" value="1"/>
</dbReference>
<keyword evidence="3" id="KW-1185">Reference proteome</keyword>
<accession>A0AAD4VIA5</accession>
<dbReference type="GO" id="GO:0006952">
    <property type="term" value="P:defense response"/>
    <property type="evidence" value="ECO:0007669"/>
    <property type="project" value="UniProtKB-KW"/>
</dbReference>
<sequence>MFLQNYFHSNYEGHLLLLFWHNLEELFTLNWGKTEARLGKALQLLQWEPYFGTEIFNQLWQFSNQLNPFQLFWFGNHCKLRRCYEERFFGRFSCMGQFFVKNPLKQNFLPRFCGPAHIVIPQLETLSLWGWPKRSCLPKQVRCFTCLTSLTTHSFDNMEALPEWLGNLASLQILSIWKCKNLMYLPTLEAMKCLTKLQYIYIFEIVLFWKRDAIKTMVHNGPRFRIFQTSTVLIMGCRLQIVIIRVGSCKVLWEIQFYGTIFYQESDQANFNTAGF</sequence>
<dbReference type="SUPFAM" id="SSF52047">
    <property type="entry name" value="RNI-like"/>
    <property type="match status" value="1"/>
</dbReference>
<evidence type="ECO:0000313" key="3">
    <source>
        <dbReference type="Proteomes" id="UP001054821"/>
    </source>
</evidence>
<keyword evidence="1" id="KW-0611">Plant defense</keyword>
<dbReference type="Proteomes" id="UP001054821">
    <property type="component" value="Chromosome 6"/>
</dbReference>